<keyword evidence="10" id="KW-1185">Reference proteome</keyword>
<evidence type="ECO:0000259" key="8">
    <source>
        <dbReference type="Pfam" id="PF02687"/>
    </source>
</evidence>
<sequence length="403" mass="44947">MLKRFKNILWLASRDYRNEWQMSSFFVLALAAVLGPMLVLFGLKFGIVGSMVDQLIDDPRNREIRPIGSGHYDRSWIETLRQRPQVAFIVPRTRSIAATLQLKSKNAPQIVTVEMIPTERGDPLLQSLDTPDTLRQLVLSESAARKLKVKKGDTISGSLARRFRGKSERVHVDLTVVDIARAGAFGRDGAFAPVYLLESMEDFRDGHAVPALGWSGNQSNPDQRTYPGFRLYARSIYDVEPLSNSFQSQGIEVRTRAADIEIVRDMDKNLSLVFWLIAVIGLVGFAFSLSASLWANVDRKRKELSVLRLVGFRTGDIVWFPMLQSIFTALLGWLSAVLIYFGVAWLINDRFAPQMQNGESVCRLLPGHLLVALGITAGTAILASAIAGYRAARIEPSEGLREI</sequence>
<keyword evidence="9" id="KW-0449">Lipoprotein</keyword>
<evidence type="ECO:0000256" key="5">
    <source>
        <dbReference type="ARBA" id="ARBA00022989"/>
    </source>
</evidence>
<dbReference type="Pfam" id="PF02687">
    <property type="entry name" value="FtsX"/>
    <property type="match status" value="1"/>
</dbReference>
<evidence type="ECO:0000313" key="9">
    <source>
        <dbReference type="EMBL" id="KRT55008.1"/>
    </source>
</evidence>
<proteinExistence type="inferred from homology"/>
<dbReference type="EMBL" id="LDXT01000085">
    <property type="protein sequence ID" value="KRT55008.1"/>
    <property type="molecule type" value="Genomic_DNA"/>
</dbReference>
<dbReference type="GO" id="GO:0098797">
    <property type="term" value="C:plasma membrane protein complex"/>
    <property type="evidence" value="ECO:0007669"/>
    <property type="project" value="TreeGrafter"/>
</dbReference>
<comment type="similarity">
    <text evidence="2">Belongs to the ABC-4 integral membrane protein family. LolC/E subfamily.</text>
</comment>
<dbReference type="PANTHER" id="PTHR30489">
    <property type="entry name" value="LIPOPROTEIN-RELEASING SYSTEM TRANSMEMBRANE PROTEIN LOLE"/>
    <property type="match status" value="1"/>
</dbReference>
<evidence type="ECO:0000256" key="1">
    <source>
        <dbReference type="ARBA" id="ARBA00004651"/>
    </source>
</evidence>
<keyword evidence="6 7" id="KW-0472">Membrane</keyword>
<dbReference type="PATRIC" id="fig|54398.3.peg.1761"/>
<feature type="transmembrane region" description="Helical" evidence="7">
    <location>
        <begin position="20"/>
        <end position="43"/>
    </location>
</feature>
<keyword evidence="4 7" id="KW-0812">Transmembrane</keyword>
<accession>A0A0T5YWH1</accession>
<name>A0A0T5YWH1_9GAMM</name>
<protein>
    <submittedName>
        <fullName evidence="9">ABC-type transport system, involved in lipoprotein release, permease component</fullName>
    </submittedName>
</protein>
<feature type="domain" description="ABC3 transporter permease C-terminal" evidence="8">
    <location>
        <begin position="276"/>
        <end position="396"/>
    </location>
</feature>
<reference evidence="9 10" key="1">
    <citation type="submission" date="2015-11" db="EMBL/GenBank/DDBJ databases">
        <title>The genome of Candidatus Endoriftia persephone in Ridgeia piscesae and population structure of the North Eastern Pacific vestimentiferan symbionts.</title>
        <authorList>
            <person name="Perez M."/>
            <person name="Juniper K.S."/>
        </authorList>
    </citation>
    <scope>NUCLEOTIDE SEQUENCE [LARGE SCALE GENOMIC DNA]</scope>
    <source>
        <strain evidence="9">Ind11</strain>
    </source>
</reference>
<dbReference type="InterPro" id="IPR003838">
    <property type="entry name" value="ABC3_permease_C"/>
</dbReference>
<dbReference type="InterPro" id="IPR051447">
    <property type="entry name" value="Lipoprotein-release_system"/>
</dbReference>
<evidence type="ECO:0000256" key="7">
    <source>
        <dbReference type="SAM" id="Phobius"/>
    </source>
</evidence>
<keyword evidence="3" id="KW-1003">Cell membrane</keyword>
<evidence type="ECO:0000256" key="6">
    <source>
        <dbReference type="ARBA" id="ARBA00023136"/>
    </source>
</evidence>
<gene>
    <name evidence="9" type="ORF">Ga0074115_11263</name>
</gene>
<evidence type="ECO:0000313" key="10">
    <source>
        <dbReference type="Proteomes" id="UP000051634"/>
    </source>
</evidence>
<comment type="caution">
    <text evidence="9">The sequence shown here is derived from an EMBL/GenBank/DDBJ whole genome shotgun (WGS) entry which is preliminary data.</text>
</comment>
<feature type="transmembrane region" description="Helical" evidence="7">
    <location>
        <begin position="317"/>
        <end position="347"/>
    </location>
</feature>
<dbReference type="PANTHER" id="PTHR30489:SF0">
    <property type="entry name" value="LIPOPROTEIN-RELEASING SYSTEM TRANSMEMBRANE PROTEIN LOLE"/>
    <property type="match status" value="1"/>
</dbReference>
<organism evidence="9 10">
    <name type="scientific">endosymbiont of Ridgeia piscesae</name>
    <dbReference type="NCBI Taxonomy" id="54398"/>
    <lineage>
        <taxon>Bacteria</taxon>
        <taxon>Pseudomonadati</taxon>
        <taxon>Pseudomonadota</taxon>
        <taxon>Gammaproteobacteria</taxon>
        <taxon>sulfur-oxidizing symbionts</taxon>
    </lineage>
</organism>
<feature type="transmembrane region" description="Helical" evidence="7">
    <location>
        <begin position="368"/>
        <end position="389"/>
    </location>
</feature>
<dbReference type="AlphaFoldDB" id="A0A0T5YWH1"/>
<evidence type="ECO:0000256" key="4">
    <source>
        <dbReference type="ARBA" id="ARBA00022692"/>
    </source>
</evidence>
<feature type="transmembrane region" description="Helical" evidence="7">
    <location>
        <begin position="272"/>
        <end position="297"/>
    </location>
</feature>
<evidence type="ECO:0000256" key="2">
    <source>
        <dbReference type="ARBA" id="ARBA00005236"/>
    </source>
</evidence>
<dbReference type="Proteomes" id="UP000051634">
    <property type="component" value="Unassembled WGS sequence"/>
</dbReference>
<dbReference type="GO" id="GO:0044874">
    <property type="term" value="P:lipoprotein localization to outer membrane"/>
    <property type="evidence" value="ECO:0007669"/>
    <property type="project" value="TreeGrafter"/>
</dbReference>
<keyword evidence="5 7" id="KW-1133">Transmembrane helix</keyword>
<dbReference type="RefSeq" id="WP_060528415.1">
    <property type="nucleotide sequence ID" value="NZ_KQ557128.1"/>
</dbReference>
<evidence type="ECO:0000256" key="3">
    <source>
        <dbReference type="ARBA" id="ARBA00022475"/>
    </source>
</evidence>
<comment type="subcellular location">
    <subcellularLocation>
        <location evidence="1">Cell membrane</location>
        <topology evidence="1">Multi-pass membrane protein</topology>
    </subcellularLocation>
</comment>
<dbReference type="OrthoDB" id="5410375at2"/>